<reference evidence="3" key="1">
    <citation type="submission" date="2017-03" db="EMBL/GenBank/DDBJ databases">
        <authorList>
            <person name="Lund M.B."/>
        </authorList>
    </citation>
    <scope>NUCLEOTIDE SEQUENCE [LARGE SCALE GENOMIC DNA]</scope>
</reference>
<comment type="caution">
    <text evidence="2">The sequence shown here is derived from an EMBL/GenBank/DDBJ whole genome shotgun (WGS) entry which is preliminary data.</text>
</comment>
<evidence type="ECO:0000313" key="3">
    <source>
        <dbReference type="Proteomes" id="UP000219994"/>
    </source>
</evidence>
<proteinExistence type="predicted"/>
<evidence type="ECO:0000256" key="1">
    <source>
        <dbReference type="SAM" id="MobiDB-lite"/>
    </source>
</evidence>
<feature type="region of interest" description="Disordered" evidence="1">
    <location>
        <begin position="50"/>
        <end position="69"/>
    </location>
</feature>
<gene>
    <name evidence="2" type="ORF">B5766_00670</name>
</gene>
<accession>A0A2A6FV38</accession>
<dbReference type="AlphaFoldDB" id="A0A2A6FV38"/>
<protein>
    <submittedName>
        <fullName evidence="2">Uncharacterized protein</fullName>
    </submittedName>
</protein>
<evidence type="ECO:0000313" key="2">
    <source>
        <dbReference type="EMBL" id="PDQ36491.1"/>
    </source>
</evidence>
<organism evidence="2 3">
    <name type="scientific">Candidatus Lumbricidiphila eiseniae</name>
    <dbReference type="NCBI Taxonomy" id="1969409"/>
    <lineage>
        <taxon>Bacteria</taxon>
        <taxon>Bacillati</taxon>
        <taxon>Actinomycetota</taxon>
        <taxon>Actinomycetes</taxon>
        <taxon>Micrococcales</taxon>
        <taxon>Microbacteriaceae</taxon>
        <taxon>Candidatus Lumbricidiphila</taxon>
    </lineage>
</organism>
<dbReference type="Proteomes" id="UP000219994">
    <property type="component" value="Unassembled WGS sequence"/>
</dbReference>
<dbReference type="EMBL" id="NAEP01000013">
    <property type="protein sequence ID" value="PDQ36491.1"/>
    <property type="molecule type" value="Genomic_DNA"/>
</dbReference>
<name>A0A2A6FV38_9MICO</name>
<sequence length="124" mass="13925">MPSNSEKSRTNWYAVAYFYAAYQTVRASLMTDPIFDDLPRLRVHNPNWIANDRGNNHHQARRGRGQPAPPGVSDLVKALYPQIAVEYTQLHSASIAVRYGIGLDGYHADDLVAAFHKIATVQLF</sequence>